<dbReference type="EMBL" id="KK198766">
    <property type="protein sequence ID" value="KCW45966.1"/>
    <property type="molecule type" value="Genomic_DNA"/>
</dbReference>
<name>A0A058ZXA1_EUCGR</name>
<dbReference type="Gramene" id="KCW45966">
    <property type="protein sequence ID" value="KCW45966"/>
    <property type="gene ID" value="EUGRSUZ_L00140"/>
</dbReference>
<evidence type="ECO:0000313" key="1">
    <source>
        <dbReference type="EMBL" id="KCW45966.1"/>
    </source>
</evidence>
<protein>
    <submittedName>
        <fullName evidence="1">Uncharacterized protein</fullName>
    </submittedName>
</protein>
<reference evidence="1" key="1">
    <citation type="submission" date="2013-07" db="EMBL/GenBank/DDBJ databases">
        <title>The genome of Eucalyptus grandis.</title>
        <authorList>
            <person name="Schmutz J."/>
            <person name="Hayes R."/>
            <person name="Myburg A."/>
            <person name="Tuskan G."/>
            <person name="Grattapaglia D."/>
            <person name="Rokhsar D.S."/>
        </authorList>
    </citation>
    <scope>NUCLEOTIDE SEQUENCE</scope>
    <source>
        <tissue evidence="1">Leaf extractions</tissue>
    </source>
</reference>
<gene>
    <name evidence="1" type="ORF">EUGRSUZ_L00140</name>
</gene>
<sequence length="72" mass="8187">MNNKLVDTEGVDVMARDYYDRPKVPYLVDFLTPKDFTADGDHLLYCMYISKDRRANILACRLKVDALGSNAA</sequence>
<dbReference type="InParanoid" id="A0A058ZXA1"/>
<accession>A0A058ZXA1</accession>
<dbReference type="AlphaFoldDB" id="A0A058ZXA1"/>
<proteinExistence type="predicted"/>
<organism evidence="1">
    <name type="scientific">Eucalyptus grandis</name>
    <name type="common">Flooded gum</name>
    <dbReference type="NCBI Taxonomy" id="71139"/>
    <lineage>
        <taxon>Eukaryota</taxon>
        <taxon>Viridiplantae</taxon>
        <taxon>Streptophyta</taxon>
        <taxon>Embryophyta</taxon>
        <taxon>Tracheophyta</taxon>
        <taxon>Spermatophyta</taxon>
        <taxon>Magnoliopsida</taxon>
        <taxon>eudicotyledons</taxon>
        <taxon>Gunneridae</taxon>
        <taxon>Pentapetalae</taxon>
        <taxon>rosids</taxon>
        <taxon>malvids</taxon>
        <taxon>Myrtales</taxon>
        <taxon>Myrtaceae</taxon>
        <taxon>Myrtoideae</taxon>
        <taxon>Eucalypteae</taxon>
        <taxon>Eucalyptus</taxon>
    </lineage>
</organism>